<reference evidence="3" key="1">
    <citation type="submission" date="2020-12" db="EMBL/GenBank/DDBJ databases">
        <authorList>
            <person name="Iha C."/>
        </authorList>
    </citation>
    <scope>NUCLEOTIDE SEQUENCE</scope>
</reference>
<organism evidence="3 4">
    <name type="scientific">Ostreobium quekettii</name>
    <dbReference type="NCBI Taxonomy" id="121088"/>
    <lineage>
        <taxon>Eukaryota</taxon>
        <taxon>Viridiplantae</taxon>
        <taxon>Chlorophyta</taxon>
        <taxon>core chlorophytes</taxon>
        <taxon>Ulvophyceae</taxon>
        <taxon>TCBD clade</taxon>
        <taxon>Bryopsidales</taxon>
        <taxon>Ostreobineae</taxon>
        <taxon>Ostreobiaceae</taxon>
        <taxon>Ostreobium</taxon>
    </lineage>
</organism>
<dbReference type="AlphaFoldDB" id="A0A8S1ISB3"/>
<evidence type="ECO:0000313" key="4">
    <source>
        <dbReference type="Proteomes" id="UP000708148"/>
    </source>
</evidence>
<accession>A0A8S1ISB3</accession>
<dbReference type="PANTHER" id="PTHR21574:SF0">
    <property type="entry name" value="CENTROSOMAL PROTEIN OF 120 KDA"/>
    <property type="match status" value="1"/>
</dbReference>
<dbReference type="OrthoDB" id="332250at2759"/>
<dbReference type="InterPro" id="IPR039893">
    <property type="entry name" value="CEP120-like"/>
</dbReference>
<feature type="compositionally biased region" description="Basic and acidic residues" evidence="2">
    <location>
        <begin position="619"/>
        <end position="638"/>
    </location>
</feature>
<comment type="caution">
    <text evidence="3">The sequence shown here is derived from an EMBL/GenBank/DDBJ whole genome shotgun (WGS) entry which is preliminary data.</text>
</comment>
<evidence type="ECO:0000256" key="2">
    <source>
        <dbReference type="SAM" id="MobiDB-lite"/>
    </source>
</evidence>
<feature type="region of interest" description="Disordered" evidence="2">
    <location>
        <begin position="565"/>
        <end position="584"/>
    </location>
</feature>
<feature type="region of interest" description="Disordered" evidence="2">
    <location>
        <begin position="619"/>
        <end position="662"/>
    </location>
</feature>
<dbReference type="GO" id="GO:0005815">
    <property type="term" value="C:microtubule organizing center"/>
    <property type="evidence" value="ECO:0007669"/>
    <property type="project" value="TreeGrafter"/>
</dbReference>
<sequence length="733" mass="80433">MELARALALQPDIHIDVCHREKLGNDVLLGTAAVPLSPLLRDVFIDSTAKVTSHATDESLLDRHPPGKAQVEVGILRASVSIEDLGPAHSSHSDCPPRTKGTSANRGMPAHQLQNGEGFEPSQMNGIVVQEAGQTEGWGREGKNLDLGNGMMGIDSVKTAVVGSQAVEVEAGNMMRLHARNQGSDRGLDGCGDPSVQRLQGMCSGVWQEPGLEANSQRNCGGRHGDEIPIPMVCSGPGVLSTEFLRDAGMWEAPRLSHGMTNQQLMNPQGEAAAPGEQEMAGFGLAAAAPKPSSTELAAAWDLEVWKKAEQARFLADLREREAERMVVLENEWRRREKVREKEAAELRAEHSSMEARLRDMLGMLEARERQLVAAEESLARHRRDIEREYAMRRAEAESAVRRLQVECEHQLSMERDRNAELARHKVSVEERLAAAEARAGTIEQNFAEYRHAQQSTSVAELQAELVTAREAAKRGDERAERLLHAKKRYKAQVIKLAQEIGELYKKNEMPVYNSSTANVLQRDCMATSTLRLAAEEGTIQTRLQRQELASLKSQLAALKANMLASTSPPSCPASPHGDSPYRHVLQPVDNHLAASDGRLGEKVGHPLDHSVCRPFSAKTHEEASPWRGAEKQWEAEHTAQGVQLDGREDVEDEARQATEEEGAEEFERLLSGMEEDGGGKVAAPQGGADGSQNAEIQRLLAERTELLETGVYCEGDDLIVQLDNQIRELASR</sequence>
<dbReference type="EMBL" id="CAJHUC010000474">
    <property type="protein sequence ID" value="CAD7696409.1"/>
    <property type="molecule type" value="Genomic_DNA"/>
</dbReference>
<proteinExistence type="predicted"/>
<evidence type="ECO:0000256" key="1">
    <source>
        <dbReference type="SAM" id="Coils"/>
    </source>
</evidence>
<dbReference type="PANTHER" id="PTHR21574">
    <property type="entry name" value="CENTROSOMAL PROTEIN OF 120 KDA"/>
    <property type="match status" value="1"/>
</dbReference>
<keyword evidence="1" id="KW-0175">Coiled coil</keyword>
<name>A0A8S1ISB3_9CHLO</name>
<keyword evidence="4" id="KW-1185">Reference proteome</keyword>
<evidence type="ECO:0000313" key="3">
    <source>
        <dbReference type="EMBL" id="CAD7696409.1"/>
    </source>
</evidence>
<feature type="region of interest" description="Disordered" evidence="2">
    <location>
        <begin position="86"/>
        <end position="109"/>
    </location>
</feature>
<dbReference type="GO" id="GO:0010564">
    <property type="term" value="P:regulation of cell cycle process"/>
    <property type="evidence" value="ECO:0007669"/>
    <property type="project" value="TreeGrafter"/>
</dbReference>
<protein>
    <submittedName>
        <fullName evidence="3">Uncharacterized protein</fullName>
    </submittedName>
</protein>
<feature type="coiled-coil region" evidence="1">
    <location>
        <begin position="419"/>
        <end position="500"/>
    </location>
</feature>
<dbReference type="Proteomes" id="UP000708148">
    <property type="component" value="Unassembled WGS sequence"/>
</dbReference>
<gene>
    <name evidence="3" type="ORF">OSTQU699_LOCUS1770</name>
</gene>